<evidence type="ECO:0000256" key="5">
    <source>
        <dbReference type="ARBA" id="ARBA00022692"/>
    </source>
</evidence>
<evidence type="ECO:0000256" key="7">
    <source>
        <dbReference type="ARBA" id="ARBA00023136"/>
    </source>
</evidence>
<dbReference type="AlphaFoldDB" id="A0A3A9KAN2"/>
<evidence type="ECO:0000313" key="10">
    <source>
        <dbReference type="EMBL" id="RKL67810.1"/>
    </source>
</evidence>
<evidence type="ECO:0000256" key="6">
    <source>
        <dbReference type="ARBA" id="ARBA00022989"/>
    </source>
</evidence>
<protein>
    <submittedName>
        <fullName evidence="10">ABC transporter permease</fullName>
    </submittedName>
</protein>
<feature type="transmembrane region" description="Helical" evidence="8">
    <location>
        <begin position="295"/>
        <end position="316"/>
    </location>
</feature>
<feature type="transmembrane region" description="Helical" evidence="8">
    <location>
        <begin position="418"/>
        <end position="439"/>
    </location>
</feature>
<dbReference type="InterPro" id="IPR000515">
    <property type="entry name" value="MetI-like"/>
</dbReference>
<dbReference type="PROSITE" id="PS50928">
    <property type="entry name" value="ABC_TM1"/>
    <property type="match status" value="2"/>
</dbReference>
<feature type="transmembrane region" description="Helical" evidence="8">
    <location>
        <begin position="96"/>
        <end position="117"/>
    </location>
</feature>
<dbReference type="InterPro" id="IPR035906">
    <property type="entry name" value="MetI-like_sf"/>
</dbReference>
<feature type="transmembrane region" description="Helical" evidence="8">
    <location>
        <begin position="474"/>
        <end position="495"/>
    </location>
</feature>
<feature type="domain" description="ABC transmembrane type-1" evidence="9">
    <location>
        <begin position="352"/>
        <end position="548"/>
    </location>
</feature>
<evidence type="ECO:0000256" key="2">
    <source>
        <dbReference type="ARBA" id="ARBA00022448"/>
    </source>
</evidence>
<dbReference type="RefSeq" id="WP_110937594.1">
    <property type="nucleotide sequence ID" value="NZ_PDOE01000003.1"/>
</dbReference>
<keyword evidence="6 8" id="KW-1133">Transmembrane helix</keyword>
<comment type="similarity">
    <text evidence="8">Belongs to the binding-protein-dependent transport system permease family.</text>
</comment>
<feature type="domain" description="ABC transmembrane type-1" evidence="9">
    <location>
        <begin position="58"/>
        <end position="266"/>
    </location>
</feature>
<dbReference type="PANTHER" id="PTHR43357:SF3">
    <property type="entry name" value="FE(3+)-TRANSPORT SYSTEM PERMEASE PROTEIN FBPB 2"/>
    <property type="match status" value="1"/>
</dbReference>
<dbReference type="Pfam" id="PF00528">
    <property type="entry name" value="BPD_transp_1"/>
    <property type="match status" value="2"/>
</dbReference>
<keyword evidence="4" id="KW-0997">Cell inner membrane</keyword>
<dbReference type="CDD" id="cd06261">
    <property type="entry name" value="TM_PBP2"/>
    <property type="match status" value="2"/>
</dbReference>
<evidence type="ECO:0000256" key="1">
    <source>
        <dbReference type="ARBA" id="ARBA00004429"/>
    </source>
</evidence>
<feature type="transmembrane region" description="Helical" evidence="8">
    <location>
        <begin position="248"/>
        <end position="270"/>
    </location>
</feature>
<keyword evidence="11" id="KW-1185">Reference proteome</keyword>
<evidence type="ECO:0000256" key="3">
    <source>
        <dbReference type="ARBA" id="ARBA00022475"/>
    </source>
</evidence>
<dbReference type="GO" id="GO:0055085">
    <property type="term" value="P:transmembrane transport"/>
    <property type="evidence" value="ECO:0007669"/>
    <property type="project" value="InterPro"/>
</dbReference>
<feature type="transmembrane region" description="Helical" evidence="8">
    <location>
        <begin position="12"/>
        <end position="35"/>
    </location>
</feature>
<name>A0A3A9KAN2_9BACI</name>
<feature type="transmembrane region" description="Helical" evidence="8">
    <location>
        <begin position="137"/>
        <end position="165"/>
    </location>
</feature>
<feature type="transmembrane region" description="Helical" evidence="8">
    <location>
        <begin position="387"/>
        <end position="412"/>
    </location>
</feature>
<evidence type="ECO:0000313" key="11">
    <source>
        <dbReference type="Proteomes" id="UP000281498"/>
    </source>
</evidence>
<keyword evidence="5 8" id="KW-0812">Transmembrane</keyword>
<feature type="transmembrane region" description="Helical" evidence="8">
    <location>
        <begin position="527"/>
        <end position="549"/>
    </location>
</feature>
<dbReference type="EMBL" id="PDOE01000003">
    <property type="protein sequence ID" value="RKL67810.1"/>
    <property type="molecule type" value="Genomic_DNA"/>
</dbReference>
<dbReference type="SUPFAM" id="SSF161098">
    <property type="entry name" value="MetI-like"/>
    <property type="match status" value="2"/>
</dbReference>
<feature type="transmembrane region" description="Helical" evidence="8">
    <location>
        <begin position="348"/>
        <end position="375"/>
    </location>
</feature>
<organism evidence="10 11">
    <name type="scientific">Salipaludibacillus neizhouensis</name>
    <dbReference type="NCBI Taxonomy" id="885475"/>
    <lineage>
        <taxon>Bacteria</taxon>
        <taxon>Bacillati</taxon>
        <taxon>Bacillota</taxon>
        <taxon>Bacilli</taxon>
        <taxon>Bacillales</taxon>
        <taxon>Bacillaceae</taxon>
    </lineage>
</organism>
<evidence type="ECO:0000259" key="9">
    <source>
        <dbReference type="PROSITE" id="PS50928"/>
    </source>
</evidence>
<accession>A0A3A9KAN2</accession>
<dbReference type="PANTHER" id="PTHR43357">
    <property type="entry name" value="INNER MEMBRANE ABC TRANSPORTER PERMEASE PROTEIN YDCV"/>
    <property type="match status" value="1"/>
</dbReference>
<evidence type="ECO:0000256" key="4">
    <source>
        <dbReference type="ARBA" id="ARBA00022519"/>
    </source>
</evidence>
<comment type="caution">
    <text evidence="10">The sequence shown here is derived from an EMBL/GenBank/DDBJ whole genome shotgun (WGS) entry which is preliminary data.</text>
</comment>
<dbReference type="Proteomes" id="UP000281498">
    <property type="component" value="Unassembled WGS sequence"/>
</dbReference>
<sequence length="560" mass="62607">MGKKTRQRLTTYILIGVIIFFFVIPIIRLFILSLIQDGQVTLATYVDVLGEGRTWYMLENTVWMVLGSTAISVALGMMFAWIIAYSDIRGKLLMQLFILIPFIVPSYIVTLSWTQLMSRNGPVASILDWMPFQFEPINMYSMGGMIFVLGLSHFPLVYLFTVGVLRRIPRDLEWIARSSGAKRRQVFLRITMPLALPGLASGGLIAFIANLDNFGIPAFLGIPANIPVLSTAIYQEVVGFGPSAFSRAATLSVILGLIALGGTLIQWLFVRKSKRLETVQEDHSPRYSLGRFKTVLEISLWSFLLFVTIVPVISMMRSSLIKTYGLPFKLEHLTFSHYSFVLFENDRVLGAILNSFVLATVTAIVCIIVGTTFAYMRTRKPNNLTRILEIFIGLPYALPGMVLALAMIFMWLQPIPGWNPGIYGTIFILLIAYITRFMILQVRGSITAMSQIDPSMEEAAQVFGAKATSKWKRILLPLMLPSLLSGALLVFLTSLTELTVSSLLWSSGSETIGVVIFNFEQAGYTTYSTAFSTVIVLGILLGMAVFYIFQQMWKKRVTEP</sequence>
<reference evidence="10 11" key="1">
    <citation type="submission" date="2017-10" db="EMBL/GenBank/DDBJ databases">
        <title>Bacillus sp. nov., a halophilic bacterium isolated from a Keqin Lake.</title>
        <authorList>
            <person name="Wang H."/>
        </authorList>
    </citation>
    <scope>NUCLEOTIDE SEQUENCE [LARGE SCALE GENOMIC DNA]</scope>
    <source>
        <strain evidence="10 11">KCTC 13187</strain>
    </source>
</reference>
<evidence type="ECO:0000256" key="8">
    <source>
        <dbReference type="RuleBase" id="RU363032"/>
    </source>
</evidence>
<feature type="transmembrane region" description="Helical" evidence="8">
    <location>
        <begin position="62"/>
        <end position="84"/>
    </location>
</feature>
<keyword evidence="3" id="KW-1003">Cell membrane</keyword>
<keyword evidence="2 8" id="KW-0813">Transport</keyword>
<dbReference type="GO" id="GO:0005886">
    <property type="term" value="C:plasma membrane"/>
    <property type="evidence" value="ECO:0007669"/>
    <property type="project" value="UniProtKB-SubCell"/>
</dbReference>
<keyword evidence="7 8" id="KW-0472">Membrane</keyword>
<dbReference type="OrthoDB" id="9776648at2"/>
<comment type="subcellular location">
    <subcellularLocation>
        <location evidence="1">Cell inner membrane</location>
        <topology evidence="1">Multi-pass membrane protein</topology>
    </subcellularLocation>
    <subcellularLocation>
        <location evidence="8">Cell membrane</location>
        <topology evidence="8">Multi-pass membrane protein</topology>
    </subcellularLocation>
</comment>
<feature type="transmembrane region" description="Helical" evidence="8">
    <location>
        <begin position="186"/>
        <end position="209"/>
    </location>
</feature>
<gene>
    <name evidence="10" type="ORF">CR203_08235</name>
</gene>
<dbReference type="Gene3D" id="1.10.3720.10">
    <property type="entry name" value="MetI-like"/>
    <property type="match status" value="2"/>
</dbReference>
<proteinExistence type="inferred from homology"/>